<reference evidence="2 3" key="1">
    <citation type="submission" date="2015-06" db="EMBL/GenBank/DDBJ databases">
        <title>Improved classification and identification of acetic acid bacteria using matrix-assisted laser desorption/ionization time-of-flight mass spectrometry; Gluconobacter nephelii and Gluconobacter uchimurae are later heterotypic synonyms of Gluconobacter japonicus and Gluconobacter oxydans, respectively.</title>
        <authorList>
            <person name="Li L."/>
            <person name="Cleenwerck I."/>
            <person name="De Vuyst L."/>
            <person name="Vandamme P."/>
        </authorList>
    </citation>
    <scope>NUCLEOTIDE SEQUENCE [LARGE SCALE GENOMIC DNA]</scope>
    <source>
        <strain evidence="2 3">LMG 1768</strain>
    </source>
</reference>
<dbReference type="PATRIC" id="fig|318683.6.peg.799"/>
<dbReference type="EMBL" id="LHZR01000113">
    <property type="protein sequence ID" value="KXV46219.1"/>
    <property type="molecule type" value="Genomic_DNA"/>
</dbReference>
<feature type="signal peptide" evidence="1">
    <location>
        <begin position="1"/>
        <end position="20"/>
    </location>
</feature>
<organism evidence="2 3">
    <name type="scientific">Gluconobacter albidus</name>
    <dbReference type="NCBI Taxonomy" id="318683"/>
    <lineage>
        <taxon>Bacteria</taxon>
        <taxon>Pseudomonadati</taxon>
        <taxon>Pseudomonadota</taxon>
        <taxon>Alphaproteobacteria</taxon>
        <taxon>Acetobacterales</taxon>
        <taxon>Acetobacteraceae</taxon>
        <taxon>Gluconobacter</taxon>
    </lineage>
</organism>
<dbReference type="OrthoDB" id="7274549at2"/>
<dbReference type="AlphaFoldDB" id="A0A149TFM3"/>
<evidence type="ECO:0000313" key="2">
    <source>
        <dbReference type="EMBL" id="KXV46219.1"/>
    </source>
</evidence>
<accession>A0A149TFM3</accession>
<dbReference type="Proteomes" id="UP000075636">
    <property type="component" value="Unassembled WGS sequence"/>
</dbReference>
<comment type="caution">
    <text evidence="2">The sequence shown here is derived from an EMBL/GenBank/DDBJ whole genome shotgun (WGS) entry which is preliminary data.</text>
</comment>
<keyword evidence="1" id="KW-0732">Signal</keyword>
<evidence type="ECO:0000313" key="3">
    <source>
        <dbReference type="Proteomes" id="UP000075636"/>
    </source>
</evidence>
<dbReference type="STRING" id="318683.A0U94_09145"/>
<gene>
    <name evidence="2" type="ORF">AD945_14655</name>
</gene>
<evidence type="ECO:0000256" key="1">
    <source>
        <dbReference type="SAM" id="SignalP"/>
    </source>
</evidence>
<dbReference type="RefSeq" id="WP_062109968.1">
    <property type="nucleotide sequence ID" value="NZ_LHZR01000113.1"/>
</dbReference>
<feature type="chain" id="PRO_5007555525" evidence="1">
    <location>
        <begin position="21"/>
        <end position="116"/>
    </location>
</feature>
<protein>
    <submittedName>
        <fullName evidence="2">Uncharacterized protein</fullName>
    </submittedName>
</protein>
<proteinExistence type="predicted"/>
<sequence>MKKLACASLVLALSLSTAEAAPCVYDMTPLPVIKGVVADITPTGVQLSDGTAVILPQEFLAHIHLNQKLAVRGLISVATHTVQALALDGNPPICPSTPAIPHGAFPGSPTYDTIHP</sequence>
<name>A0A149TFM3_9PROT</name>